<name>A0ABR8AFA5_9CYAN</name>
<dbReference type="EMBL" id="JACJQH010000031">
    <property type="protein sequence ID" value="MBD2197726.1"/>
    <property type="molecule type" value="Genomic_DNA"/>
</dbReference>
<proteinExistence type="predicted"/>
<comment type="caution">
    <text evidence="1">The sequence shown here is derived from an EMBL/GenBank/DDBJ whole genome shotgun (WGS) entry which is preliminary data.</text>
</comment>
<evidence type="ECO:0000313" key="1">
    <source>
        <dbReference type="EMBL" id="MBD2197726.1"/>
    </source>
</evidence>
<accession>A0ABR8AFA5</accession>
<sequence length="245" mass="27538">MFLLGLAMLVRGGSLFNSQANFTNTSETTHNADALMHKSVTIRSRVIKKIGLSSFKISDDRFFRGQPIIVVNASSKAFDLPVEQNVAVQVTGKLRNLVIPEIEREFNLKLEDKYYRKYLNKPAIIARELALVPQLNQIMQNPQKYYGSNVIVTGKVATIRSSILLTIDKNRWFGGQDLLLLLTTSPQVTINQGQMVSAVGEIRPFVAAEIERDYKFTWSLEAKSSLDAEYGNRPVLVTKIIYPAE</sequence>
<evidence type="ECO:0000313" key="2">
    <source>
        <dbReference type="Proteomes" id="UP000658514"/>
    </source>
</evidence>
<reference evidence="1 2" key="1">
    <citation type="journal article" date="2020" name="ISME J.">
        <title>Comparative genomics reveals insights into cyanobacterial evolution and habitat adaptation.</title>
        <authorList>
            <person name="Chen M.Y."/>
            <person name="Teng W.K."/>
            <person name="Zhao L."/>
            <person name="Hu C.X."/>
            <person name="Zhou Y.K."/>
            <person name="Han B.P."/>
            <person name="Song L.R."/>
            <person name="Shu W.S."/>
        </authorList>
    </citation>
    <scope>NUCLEOTIDE SEQUENCE [LARGE SCALE GENOMIC DNA]</scope>
    <source>
        <strain evidence="1 2">FACHB-288</strain>
    </source>
</reference>
<protein>
    <submittedName>
        <fullName evidence="1">Uncharacterized protein</fullName>
    </submittedName>
</protein>
<dbReference type="Proteomes" id="UP000658514">
    <property type="component" value="Unassembled WGS sequence"/>
</dbReference>
<keyword evidence="2" id="KW-1185">Reference proteome</keyword>
<gene>
    <name evidence="1" type="ORF">H6G24_19820</name>
</gene>
<organism evidence="1 2">
    <name type="scientific">Calothrix parietina FACHB-288</name>
    <dbReference type="NCBI Taxonomy" id="2692896"/>
    <lineage>
        <taxon>Bacteria</taxon>
        <taxon>Bacillati</taxon>
        <taxon>Cyanobacteriota</taxon>
        <taxon>Cyanophyceae</taxon>
        <taxon>Nostocales</taxon>
        <taxon>Calotrichaceae</taxon>
        <taxon>Calothrix</taxon>
    </lineage>
</organism>